<keyword evidence="3" id="KW-0464">Manganese</keyword>
<dbReference type="Gene3D" id="3.30.70.1250">
    <property type="entry name" value="Phosphopentomutase"/>
    <property type="match status" value="1"/>
</dbReference>
<dbReference type="PANTHER" id="PTHR21110">
    <property type="entry name" value="PHOSPHOPENTOMUTASE"/>
    <property type="match status" value="1"/>
</dbReference>
<dbReference type="CDD" id="cd16009">
    <property type="entry name" value="PPM"/>
    <property type="match status" value="1"/>
</dbReference>
<dbReference type="GO" id="GO:0008973">
    <property type="term" value="F:phosphopentomutase activity"/>
    <property type="evidence" value="ECO:0007669"/>
    <property type="project" value="InterPro"/>
</dbReference>
<proteinExistence type="inferred from homology"/>
<dbReference type="GO" id="GO:0043094">
    <property type="term" value="P:metabolic compound salvage"/>
    <property type="evidence" value="ECO:0007669"/>
    <property type="project" value="InterPro"/>
</dbReference>
<gene>
    <name evidence="5" type="ORF">SM39_4113</name>
</gene>
<dbReference type="InterPro" id="IPR017850">
    <property type="entry name" value="Alkaline_phosphatase_core_sf"/>
</dbReference>
<dbReference type="SUPFAM" id="SSF53649">
    <property type="entry name" value="Alkaline phosphatase-like"/>
    <property type="match status" value="1"/>
</dbReference>
<evidence type="ECO:0000256" key="1">
    <source>
        <dbReference type="ARBA" id="ARBA00010373"/>
    </source>
</evidence>
<protein>
    <submittedName>
        <fullName evidence="5">Predicted mutase</fullName>
    </submittedName>
</protein>
<reference evidence="5" key="1">
    <citation type="journal article" date="2014" name="Genome Biol. Evol.">
        <title>Genome evolution and plasticity of Serratia marcescens, an important multidrug-resistant nosocomial pathogen.</title>
        <authorList>
            <person name="Iguchi A."/>
            <person name="Nagaya Y."/>
            <person name="Pradel E."/>
            <person name="Ooka T."/>
            <person name="Ogura Y."/>
            <person name="Katsura K."/>
            <person name="Kurokawa K."/>
            <person name="Oshima K."/>
            <person name="Hattori M."/>
            <person name="Parkhill J."/>
            <person name="Sebaihia M."/>
            <person name="Coulthurst S.J."/>
            <person name="Gotoh N."/>
            <person name="Thomson N.R."/>
            <person name="Ewbank J.J."/>
            <person name="Hayashi T."/>
        </authorList>
    </citation>
    <scope>NUCLEOTIDE SEQUENCE</scope>
    <source>
        <strain evidence="5">SM39</strain>
    </source>
</reference>
<sequence>MNKFVVLVIDSFGVGAMEDVPQVRPNDAGANTCGHILQQCPDLRLPAMERLGLINALGYRANVMGPNPQANVGKAALQHEGADSFMGHQEIMGTQPKQPFRMPFGEIMDKTAGALRKAGYRVQRLPVTANTAYLWVNDAVAVGDNLETDPGLVYNVTANLNLIDYDTVRKIGAIVRRCAPVSRVIVFGGESTSNEAIAAAAQSRQDMYAGIDAPRSGVYRQGFRVVHLGYGVDEAVQVPACLQRQGIPTSLIGKVADIVANPDGDNFGGIVDSAQIMALTLSEAQRPGRRFICTNIQETDLAGHAQDVARYAERLQLVDGYLAHLMSLLDKDDALVVMADHGNDPTIGHSQHTRECVPLLVWRPGVTGVRLGDRATLSDVGASVCDAFGAPAPQNGTSFFSLLQGNSHG</sequence>
<dbReference type="GO" id="GO:0005829">
    <property type="term" value="C:cytosol"/>
    <property type="evidence" value="ECO:0007669"/>
    <property type="project" value="TreeGrafter"/>
</dbReference>
<evidence type="ECO:0000313" key="5">
    <source>
        <dbReference type="EMBL" id="BAO36050.1"/>
    </source>
</evidence>
<dbReference type="NCBIfam" id="NF009049">
    <property type="entry name" value="PRK12383.1"/>
    <property type="match status" value="1"/>
</dbReference>
<name>A0AAT9F3L4_SERMA</name>
<accession>A0AAT9F3L4</accession>
<dbReference type="InterPro" id="IPR024052">
    <property type="entry name" value="Phosphopentomutase_DeoB_cap_sf"/>
</dbReference>
<dbReference type="GO" id="GO:0000287">
    <property type="term" value="F:magnesium ion binding"/>
    <property type="evidence" value="ECO:0007669"/>
    <property type="project" value="InterPro"/>
</dbReference>
<dbReference type="Gene3D" id="3.40.720.10">
    <property type="entry name" value="Alkaline Phosphatase, subunit A"/>
    <property type="match status" value="1"/>
</dbReference>
<evidence type="ECO:0000259" key="4">
    <source>
        <dbReference type="Pfam" id="PF01676"/>
    </source>
</evidence>
<organism evidence="5">
    <name type="scientific">Serratia marcescens SM39</name>
    <dbReference type="NCBI Taxonomy" id="1334564"/>
    <lineage>
        <taxon>Bacteria</taxon>
        <taxon>Pseudomonadati</taxon>
        <taxon>Pseudomonadota</taxon>
        <taxon>Gammaproteobacteria</taxon>
        <taxon>Enterobacterales</taxon>
        <taxon>Yersiniaceae</taxon>
        <taxon>Serratia</taxon>
    </lineage>
</organism>
<dbReference type="AlphaFoldDB" id="A0AAT9F3L4"/>
<evidence type="ECO:0000256" key="2">
    <source>
        <dbReference type="ARBA" id="ARBA00022723"/>
    </source>
</evidence>
<dbReference type="EMBL" id="AP013063">
    <property type="protein sequence ID" value="BAO36050.1"/>
    <property type="molecule type" value="Genomic_DNA"/>
</dbReference>
<feature type="domain" description="Metalloenzyme" evidence="4">
    <location>
        <begin position="3"/>
        <end position="390"/>
    </location>
</feature>
<dbReference type="Pfam" id="PF01676">
    <property type="entry name" value="Metalloenzyme"/>
    <property type="match status" value="1"/>
</dbReference>
<dbReference type="RefSeq" id="WP_041037050.1">
    <property type="nucleotide sequence ID" value="NZ_AP013063.1"/>
</dbReference>
<dbReference type="InterPro" id="IPR010045">
    <property type="entry name" value="DeoB"/>
</dbReference>
<evidence type="ECO:0000256" key="3">
    <source>
        <dbReference type="ARBA" id="ARBA00023211"/>
    </source>
</evidence>
<dbReference type="PIRSF" id="PIRSF001491">
    <property type="entry name" value="Ppentomutase"/>
    <property type="match status" value="1"/>
</dbReference>
<dbReference type="KEGG" id="smar:SM39_4113"/>
<comment type="similarity">
    <text evidence="1">Belongs to the phosphopentomutase family.</text>
</comment>
<dbReference type="InterPro" id="IPR006124">
    <property type="entry name" value="Metalloenzyme"/>
</dbReference>
<dbReference type="PANTHER" id="PTHR21110:SF0">
    <property type="entry name" value="PHOSPHOPENTOMUTASE"/>
    <property type="match status" value="1"/>
</dbReference>
<keyword evidence="2" id="KW-0479">Metal-binding</keyword>
<dbReference type="GO" id="GO:0009117">
    <property type="term" value="P:nucleotide metabolic process"/>
    <property type="evidence" value="ECO:0007669"/>
    <property type="project" value="InterPro"/>
</dbReference>